<proteinExistence type="predicted"/>
<dbReference type="EMBL" id="UINC01231789">
    <property type="protein sequence ID" value="SVE64477.1"/>
    <property type="molecule type" value="Genomic_DNA"/>
</dbReference>
<name>A0A383F5U0_9ZZZZ</name>
<accession>A0A383F5U0</accession>
<organism evidence="1">
    <name type="scientific">marine metagenome</name>
    <dbReference type="NCBI Taxonomy" id="408172"/>
    <lineage>
        <taxon>unclassified sequences</taxon>
        <taxon>metagenomes</taxon>
        <taxon>ecological metagenomes</taxon>
    </lineage>
</organism>
<reference evidence="1" key="1">
    <citation type="submission" date="2018-05" db="EMBL/GenBank/DDBJ databases">
        <authorList>
            <person name="Lanie J.A."/>
            <person name="Ng W.-L."/>
            <person name="Kazmierczak K.M."/>
            <person name="Andrzejewski T.M."/>
            <person name="Davidsen T.M."/>
            <person name="Wayne K.J."/>
            <person name="Tettelin H."/>
            <person name="Glass J.I."/>
            <person name="Rusch D."/>
            <person name="Podicherti R."/>
            <person name="Tsui H.-C.T."/>
            <person name="Winkler M.E."/>
        </authorList>
    </citation>
    <scope>NUCLEOTIDE SEQUENCE</scope>
</reference>
<sequence length="60" mass="6880">MDYKLYDEDSKEFLGWLRNQGVPASGNIIAWKGRSRKLTDFEVQKTTQTLSAAIVYARVI</sequence>
<protein>
    <submittedName>
        <fullName evidence="1">Uncharacterized protein</fullName>
    </submittedName>
</protein>
<dbReference type="AlphaFoldDB" id="A0A383F5U0"/>
<evidence type="ECO:0000313" key="1">
    <source>
        <dbReference type="EMBL" id="SVE64477.1"/>
    </source>
</evidence>
<gene>
    <name evidence="1" type="ORF">METZ01_LOCUS517331</name>
</gene>